<accession>A0A6C0DS07</accession>
<evidence type="ECO:0000313" key="1">
    <source>
        <dbReference type="EMBL" id="QHT19557.1"/>
    </source>
</evidence>
<proteinExistence type="predicted"/>
<reference evidence="1" key="1">
    <citation type="journal article" date="2020" name="Nature">
        <title>Giant virus diversity and host interactions through global metagenomics.</title>
        <authorList>
            <person name="Schulz F."/>
            <person name="Roux S."/>
            <person name="Paez-Espino D."/>
            <person name="Jungbluth S."/>
            <person name="Walsh D.A."/>
            <person name="Denef V.J."/>
            <person name="McMahon K.D."/>
            <person name="Konstantinidis K.T."/>
            <person name="Eloe-Fadrosh E.A."/>
            <person name="Kyrpides N.C."/>
            <person name="Woyke T."/>
        </authorList>
    </citation>
    <scope>NUCLEOTIDE SEQUENCE</scope>
    <source>
        <strain evidence="1">GVMAG-M-3300023174-5</strain>
    </source>
</reference>
<protein>
    <submittedName>
        <fullName evidence="1">Uncharacterized protein</fullName>
    </submittedName>
</protein>
<sequence>MNIEKLEEFMLTGKRLATTFRKISTNTSNKNFDKPKPNSNINTKSKIEVKSEPKREFVFPVQKDSLFWCFYIMKYGFESYETLENINIVVEKKLKIECIELLRKNKQLVKAKKIAPLTHIENCLANETKIDMKTFLALCVICDLSMLYLHKKTYFLLSLDEVEDDNSNYDYQSFHIVKRTDDPLKYGVYLNDTDKVEKIKDYVDANYKIENMSKPIKALSAYKVAELVDIAKKLGIETINKTTNKQKNKNEIYELLIQYF</sequence>
<dbReference type="EMBL" id="MN739668">
    <property type="protein sequence ID" value="QHT19557.1"/>
    <property type="molecule type" value="Genomic_DNA"/>
</dbReference>
<organism evidence="1">
    <name type="scientific">viral metagenome</name>
    <dbReference type="NCBI Taxonomy" id="1070528"/>
    <lineage>
        <taxon>unclassified sequences</taxon>
        <taxon>metagenomes</taxon>
        <taxon>organismal metagenomes</taxon>
    </lineage>
</organism>
<dbReference type="AlphaFoldDB" id="A0A6C0DS07"/>
<name>A0A6C0DS07_9ZZZZ</name>